<dbReference type="Proteomes" id="UP000324222">
    <property type="component" value="Unassembled WGS sequence"/>
</dbReference>
<sequence length="120" mass="13314">MSSLRGAACTYDHPSLHLSVIKCRSVIWSAGTRQGDCRGKEDELECLRSTTSQRVLRFSVLFFVATGFISQQVEVVMSPVTGSAAKFLIASSSNVHSSYPDRKFAMTTAFVHQFNTFRLD</sequence>
<reference evidence="1 2" key="1">
    <citation type="submission" date="2019-05" db="EMBL/GenBank/DDBJ databases">
        <title>Another draft genome of Portunus trituberculatus and its Hox gene families provides insights of decapod evolution.</title>
        <authorList>
            <person name="Jeong J.-H."/>
            <person name="Song I."/>
            <person name="Kim S."/>
            <person name="Choi T."/>
            <person name="Kim D."/>
            <person name="Ryu S."/>
            <person name="Kim W."/>
        </authorList>
    </citation>
    <scope>NUCLEOTIDE SEQUENCE [LARGE SCALE GENOMIC DNA]</scope>
    <source>
        <tissue evidence="1">Muscle</tissue>
    </source>
</reference>
<protein>
    <submittedName>
        <fullName evidence="1">Uncharacterized protein</fullName>
    </submittedName>
</protein>
<accession>A0A5B7G9B2</accession>
<dbReference type="AlphaFoldDB" id="A0A5B7G9B2"/>
<comment type="caution">
    <text evidence="1">The sequence shown here is derived from an EMBL/GenBank/DDBJ whole genome shotgun (WGS) entry which is preliminary data.</text>
</comment>
<proteinExistence type="predicted"/>
<evidence type="ECO:0000313" key="2">
    <source>
        <dbReference type="Proteomes" id="UP000324222"/>
    </source>
</evidence>
<keyword evidence="2" id="KW-1185">Reference proteome</keyword>
<organism evidence="1 2">
    <name type="scientific">Portunus trituberculatus</name>
    <name type="common">Swimming crab</name>
    <name type="synonym">Neptunus trituberculatus</name>
    <dbReference type="NCBI Taxonomy" id="210409"/>
    <lineage>
        <taxon>Eukaryota</taxon>
        <taxon>Metazoa</taxon>
        <taxon>Ecdysozoa</taxon>
        <taxon>Arthropoda</taxon>
        <taxon>Crustacea</taxon>
        <taxon>Multicrustacea</taxon>
        <taxon>Malacostraca</taxon>
        <taxon>Eumalacostraca</taxon>
        <taxon>Eucarida</taxon>
        <taxon>Decapoda</taxon>
        <taxon>Pleocyemata</taxon>
        <taxon>Brachyura</taxon>
        <taxon>Eubrachyura</taxon>
        <taxon>Portunoidea</taxon>
        <taxon>Portunidae</taxon>
        <taxon>Portuninae</taxon>
        <taxon>Portunus</taxon>
    </lineage>
</organism>
<name>A0A5B7G9B2_PORTR</name>
<evidence type="ECO:0000313" key="1">
    <source>
        <dbReference type="EMBL" id="MPC55452.1"/>
    </source>
</evidence>
<dbReference type="EMBL" id="VSRR010013192">
    <property type="protein sequence ID" value="MPC55452.1"/>
    <property type="molecule type" value="Genomic_DNA"/>
</dbReference>
<gene>
    <name evidence="1" type="ORF">E2C01_049387</name>
</gene>